<dbReference type="Gene3D" id="3.40.640.10">
    <property type="entry name" value="Type I PLP-dependent aspartate aminotransferase-like (Major domain)"/>
    <property type="match status" value="1"/>
</dbReference>
<gene>
    <name evidence="3" type="ORF">CP965_09505</name>
</gene>
<dbReference type="AlphaFoldDB" id="A0A4Q1AYR2"/>
<dbReference type="InterPro" id="IPR015422">
    <property type="entry name" value="PyrdxlP-dep_Trfase_small"/>
</dbReference>
<dbReference type="PANTHER" id="PTHR43586">
    <property type="entry name" value="CYSTEINE DESULFURASE"/>
    <property type="match status" value="1"/>
</dbReference>
<protein>
    <submittedName>
        <fullName evidence="3">Aminotransferase</fullName>
    </submittedName>
</protein>
<keyword evidence="3" id="KW-0808">Transferase</keyword>
<keyword evidence="3" id="KW-0032">Aminotransferase</keyword>
<dbReference type="InterPro" id="IPR015421">
    <property type="entry name" value="PyrdxlP-dep_Trfase_major"/>
</dbReference>
<evidence type="ECO:0000256" key="1">
    <source>
        <dbReference type="ARBA" id="ARBA00022898"/>
    </source>
</evidence>
<dbReference type="Gene3D" id="3.90.1150.10">
    <property type="entry name" value="Aspartate Aminotransferase, domain 1"/>
    <property type="match status" value="1"/>
</dbReference>
<proteinExistence type="predicted"/>
<dbReference type="Pfam" id="PF00266">
    <property type="entry name" value="Aminotran_5"/>
    <property type="match status" value="1"/>
</dbReference>
<dbReference type="OrthoDB" id="9804366at2"/>
<dbReference type="PANTHER" id="PTHR43586:SF8">
    <property type="entry name" value="CYSTEINE DESULFURASE 1, CHLOROPLASTIC"/>
    <property type="match status" value="1"/>
</dbReference>
<dbReference type="EMBL" id="NXIE01000003">
    <property type="protein sequence ID" value="RXK12800.1"/>
    <property type="molecule type" value="Genomic_DNA"/>
</dbReference>
<reference evidence="3 4" key="1">
    <citation type="submission" date="2017-09" db="EMBL/GenBank/DDBJ databases">
        <title>Genomics of the genus Arcobacter.</title>
        <authorList>
            <person name="Perez-Cataluna A."/>
            <person name="Figueras M.J."/>
            <person name="Salas-Masso N."/>
        </authorList>
    </citation>
    <scope>NUCLEOTIDE SEQUENCE [LARGE SCALE GENOMIC DNA]</scope>
    <source>
        <strain evidence="3 4">F156-34</strain>
    </source>
</reference>
<evidence type="ECO:0000259" key="2">
    <source>
        <dbReference type="Pfam" id="PF00266"/>
    </source>
</evidence>
<evidence type="ECO:0000313" key="4">
    <source>
        <dbReference type="Proteomes" id="UP000289718"/>
    </source>
</evidence>
<keyword evidence="4" id="KW-1185">Reference proteome</keyword>
<evidence type="ECO:0000313" key="3">
    <source>
        <dbReference type="EMBL" id="RXK12800.1"/>
    </source>
</evidence>
<keyword evidence="1" id="KW-0663">Pyridoxal phosphate</keyword>
<accession>A0A4Q1AYR2</accession>
<organism evidence="3 4">
    <name type="scientific">Halarcobacter mediterraneus</name>
    <dbReference type="NCBI Taxonomy" id="2023153"/>
    <lineage>
        <taxon>Bacteria</taxon>
        <taxon>Pseudomonadati</taxon>
        <taxon>Campylobacterota</taxon>
        <taxon>Epsilonproteobacteria</taxon>
        <taxon>Campylobacterales</taxon>
        <taxon>Arcobacteraceae</taxon>
        <taxon>Halarcobacter</taxon>
    </lineage>
</organism>
<dbReference type="RefSeq" id="WP_129061856.1">
    <property type="nucleotide sequence ID" value="NZ_NXIE01000003.1"/>
</dbReference>
<sequence length="434" mass="48674">MKKDIYRPFFDKNTNTLDFIRYNTIGKNKNDYFDYTASGLAFRQIENRIRDVLETYANTHSKESLNANITQQYYNEAIESLKNSLELNEEFAIIPSGCGSTAAIKKFQELLGLYIPPATIKRFGISVAKKKLPLIIVGPYEHHSNEVSYREALCEVVRIQLTDEGLINLRQLKEILQENRHREIIGCFCIASNVTGIITPYEEISRLLRLYGAIVCFDAAASSSYMNIPCELYDALVMSPHKLLGGPASCGILAIKKSLVDDTLAPTFAGGGTVAYVNSQIQEYEKDISTRETAGTPGILQLIRSALAYKLRNEIGFEFIKNQKKDLLTHLLKGLNKIENITIYGNKEEDNIGIVSFNIANVNPYKICEKLSSSSGIQTRAGCSCAGPYGHDLLGKKSKEELEEKPGWLRISVHYSQKKEDIDKLLNAINDFIK</sequence>
<dbReference type="SUPFAM" id="SSF53383">
    <property type="entry name" value="PLP-dependent transferases"/>
    <property type="match status" value="1"/>
</dbReference>
<dbReference type="Proteomes" id="UP000289718">
    <property type="component" value="Unassembled WGS sequence"/>
</dbReference>
<feature type="domain" description="Aminotransferase class V" evidence="2">
    <location>
        <begin position="32"/>
        <end position="425"/>
    </location>
</feature>
<comment type="caution">
    <text evidence="3">The sequence shown here is derived from an EMBL/GenBank/DDBJ whole genome shotgun (WGS) entry which is preliminary data.</text>
</comment>
<dbReference type="GO" id="GO:0008483">
    <property type="term" value="F:transaminase activity"/>
    <property type="evidence" value="ECO:0007669"/>
    <property type="project" value="UniProtKB-KW"/>
</dbReference>
<dbReference type="InterPro" id="IPR015424">
    <property type="entry name" value="PyrdxlP-dep_Trfase"/>
</dbReference>
<name>A0A4Q1AYR2_9BACT</name>
<dbReference type="InterPro" id="IPR000192">
    <property type="entry name" value="Aminotrans_V_dom"/>
</dbReference>